<dbReference type="EMBL" id="OA908254">
    <property type="protein sequence ID" value="CAD7285864.1"/>
    <property type="molecule type" value="Genomic_DNA"/>
</dbReference>
<dbReference type="EMBL" id="CAJPEX010026234">
    <property type="protein sequence ID" value="CAG0926017.1"/>
    <property type="molecule type" value="Genomic_DNA"/>
</dbReference>
<dbReference type="AlphaFoldDB" id="A0A7R9C276"/>
<feature type="compositionally biased region" description="Basic and acidic residues" evidence="1">
    <location>
        <begin position="15"/>
        <end position="30"/>
    </location>
</feature>
<evidence type="ECO:0000313" key="2">
    <source>
        <dbReference type="EMBL" id="CAD7285864.1"/>
    </source>
</evidence>
<evidence type="ECO:0000313" key="3">
    <source>
        <dbReference type="EMBL" id="CAD7285865.1"/>
    </source>
</evidence>
<feature type="region of interest" description="Disordered" evidence="1">
    <location>
        <begin position="1"/>
        <end position="82"/>
    </location>
</feature>
<dbReference type="EMBL" id="CAJPEX010026217">
    <property type="protein sequence ID" value="CAG0926016.1"/>
    <property type="molecule type" value="Genomic_DNA"/>
</dbReference>
<organism evidence="2">
    <name type="scientific">Notodromas monacha</name>
    <dbReference type="NCBI Taxonomy" id="399045"/>
    <lineage>
        <taxon>Eukaryota</taxon>
        <taxon>Metazoa</taxon>
        <taxon>Ecdysozoa</taxon>
        <taxon>Arthropoda</taxon>
        <taxon>Crustacea</taxon>
        <taxon>Oligostraca</taxon>
        <taxon>Ostracoda</taxon>
        <taxon>Podocopa</taxon>
        <taxon>Podocopida</taxon>
        <taxon>Cypridocopina</taxon>
        <taxon>Cypridoidea</taxon>
        <taxon>Cyprididae</taxon>
        <taxon>Notodromas</taxon>
    </lineage>
</organism>
<evidence type="ECO:0000256" key="1">
    <source>
        <dbReference type="SAM" id="MobiDB-lite"/>
    </source>
</evidence>
<accession>A0A7R9C276</accession>
<evidence type="ECO:0000313" key="4">
    <source>
        <dbReference type="Proteomes" id="UP000678499"/>
    </source>
</evidence>
<keyword evidence="4" id="KW-1185">Reference proteome</keyword>
<dbReference type="Proteomes" id="UP000678499">
    <property type="component" value="Unassembled WGS sequence"/>
</dbReference>
<feature type="non-terminal residue" evidence="2">
    <location>
        <position position="82"/>
    </location>
</feature>
<dbReference type="EMBL" id="OA908271">
    <property type="protein sequence ID" value="CAD7285865.1"/>
    <property type="molecule type" value="Genomic_DNA"/>
</dbReference>
<proteinExistence type="predicted"/>
<protein>
    <submittedName>
        <fullName evidence="2">Uncharacterized protein</fullName>
    </submittedName>
</protein>
<reference evidence="2" key="1">
    <citation type="submission" date="2020-11" db="EMBL/GenBank/DDBJ databases">
        <authorList>
            <person name="Tran Van P."/>
        </authorList>
    </citation>
    <scope>NUCLEOTIDE SEQUENCE</scope>
</reference>
<name>A0A7R9C276_9CRUS</name>
<sequence>MARHRNVCDAPKPAVPEEKPTRRLKAEKQVLDSAPIEAPAPPAPPPEPSPTPPPPAPPAEPIASTPPKRIGNSSTRKRKMKD</sequence>
<feature type="compositionally biased region" description="Pro residues" evidence="1">
    <location>
        <begin position="38"/>
        <end position="60"/>
    </location>
</feature>
<gene>
    <name evidence="2" type="ORF">NMOB1V02_LOCUS13466</name>
    <name evidence="3" type="ORF">NMOB1V02_LOCUS13467</name>
</gene>